<evidence type="ECO:0000256" key="8">
    <source>
        <dbReference type="SAM" id="MobiDB-lite"/>
    </source>
</evidence>
<keyword evidence="2" id="KW-0227">DNA damage</keyword>
<evidence type="ECO:0000259" key="10">
    <source>
        <dbReference type="Pfam" id="PF21928"/>
    </source>
</evidence>
<keyword evidence="12" id="KW-1185">Reference proteome</keyword>
<dbReference type="Pfam" id="PF09302">
    <property type="entry name" value="XLF"/>
    <property type="match status" value="1"/>
</dbReference>
<keyword evidence="4" id="KW-0234">DNA repair</keyword>
<feature type="compositionally biased region" description="Gly residues" evidence="8">
    <location>
        <begin position="426"/>
        <end position="435"/>
    </location>
</feature>
<dbReference type="AlphaFoldDB" id="A0AAD8XFY5"/>
<evidence type="ECO:0000256" key="1">
    <source>
        <dbReference type="ARBA" id="ARBA00004123"/>
    </source>
</evidence>
<feature type="compositionally biased region" description="Basic and acidic residues" evidence="8">
    <location>
        <begin position="453"/>
        <end position="467"/>
    </location>
</feature>
<gene>
    <name evidence="11" type="ORF">BDZ83DRAFT_750797</name>
</gene>
<feature type="domain" description="XLF-like N-terminal" evidence="9">
    <location>
        <begin position="7"/>
        <end position="132"/>
    </location>
</feature>
<dbReference type="InterPro" id="IPR053829">
    <property type="entry name" value="XLF-like_CC"/>
</dbReference>
<dbReference type="GO" id="GO:0006303">
    <property type="term" value="P:double-strand break repair via nonhomologous end joining"/>
    <property type="evidence" value="ECO:0007669"/>
    <property type="project" value="TreeGrafter"/>
</dbReference>
<dbReference type="GO" id="GO:0045027">
    <property type="term" value="F:DNA end binding"/>
    <property type="evidence" value="ECO:0007669"/>
    <property type="project" value="TreeGrafter"/>
</dbReference>
<feature type="compositionally biased region" description="Basic and acidic residues" evidence="8">
    <location>
        <begin position="288"/>
        <end position="299"/>
    </location>
</feature>
<dbReference type="InterPro" id="IPR015381">
    <property type="entry name" value="XLF-like_N"/>
</dbReference>
<feature type="domain" description="XLF-like coiled-coil region" evidence="10">
    <location>
        <begin position="134"/>
        <end position="186"/>
    </location>
</feature>
<evidence type="ECO:0000313" key="11">
    <source>
        <dbReference type="EMBL" id="KAK1726419.1"/>
    </source>
</evidence>
<organism evidence="11 12">
    <name type="scientific">Glomerella acutata</name>
    <name type="common">Colletotrichum acutatum</name>
    <dbReference type="NCBI Taxonomy" id="27357"/>
    <lineage>
        <taxon>Eukaryota</taxon>
        <taxon>Fungi</taxon>
        <taxon>Dikarya</taxon>
        <taxon>Ascomycota</taxon>
        <taxon>Pezizomycotina</taxon>
        <taxon>Sordariomycetes</taxon>
        <taxon>Hypocreomycetidae</taxon>
        <taxon>Glomerellales</taxon>
        <taxon>Glomerellaceae</taxon>
        <taxon>Colletotrichum</taxon>
        <taxon>Colletotrichum acutatum species complex</taxon>
    </lineage>
</organism>
<dbReference type="Proteomes" id="UP001244207">
    <property type="component" value="Unassembled WGS sequence"/>
</dbReference>
<dbReference type="GO" id="GO:0032807">
    <property type="term" value="C:DNA ligase IV complex"/>
    <property type="evidence" value="ECO:0007669"/>
    <property type="project" value="TreeGrafter"/>
</dbReference>
<evidence type="ECO:0000259" key="9">
    <source>
        <dbReference type="Pfam" id="PF09302"/>
    </source>
</evidence>
<evidence type="ECO:0000256" key="4">
    <source>
        <dbReference type="ARBA" id="ARBA00023204"/>
    </source>
</evidence>
<evidence type="ECO:0000256" key="7">
    <source>
        <dbReference type="ARBA" id="ARBA00044529"/>
    </source>
</evidence>
<evidence type="ECO:0000256" key="3">
    <source>
        <dbReference type="ARBA" id="ARBA00023125"/>
    </source>
</evidence>
<feature type="compositionally biased region" description="Basic and acidic residues" evidence="8">
    <location>
        <begin position="503"/>
        <end position="528"/>
    </location>
</feature>
<proteinExistence type="inferred from homology"/>
<protein>
    <recommendedName>
        <fullName evidence="7">Non-homologous end-joining factor 1</fullName>
    </recommendedName>
</protein>
<dbReference type="InterPro" id="IPR038051">
    <property type="entry name" value="XRCC4-like_N_sf"/>
</dbReference>
<accession>A0AAD8XFY5</accession>
<reference evidence="11" key="1">
    <citation type="submission" date="2021-12" db="EMBL/GenBank/DDBJ databases">
        <title>Comparative genomics, transcriptomics and evolutionary studies reveal genomic signatures of adaptation to plant cell wall in hemibiotrophic fungi.</title>
        <authorList>
            <consortium name="DOE Joint Genome Institute"/>
            <person name="Baroncelli R."/>
            <person name="Diaz J.F."/>
            <person name="Benocci T."/>
            <person name="Peng M."/>
            <person name="Battaglia E."/>
            <person name="Haridas S."/>
            <person name="Andreopoulos W."/>
            <person name="Labutti K."/>
            <person name="Pangilinan J."/>
            <person name="Floch G.L."/>
            <person name="Makela M.R."/>
            <person name="Henrissat B."/>
            <person name="Grigoriev I.V."/>
            <person name="Crouch J.A."/>
            <person name="De Vries R.P."/>
            <person name="Sukno S.A."/>
            <person name="Thon M.R."/>
        </authorList>
    </citation>
    <scope>NUCLEOTIDE SEQUENCE</scope>
    <source>
        <strain evidence="11">CBS 112980</strain>
    </source>
</reference>
<dbReference type="EMBL" id="JAHMHS010000032">
    <property type="protein sequence ID" value="KAK1726419.1"/>
    <property type="molecule type" value="Genomic_DNA"/>
</dbReference>
<feature type="compositionally biased region" description="Basic and acidic residues" evidence="8">
    <location>
        <begin position="486"/>
        <end position="495"/>
    </location>
</feature>
<dbReference type="Pfam" id="PF21928">
    <property type="entry name" value="XLF_CC"/>
    <property type="match status" value="1"/>
</dbReference>
<evidence type="ECO:0000256" key="6">
    <source>
        <dbReference type="ARBA" id="ARBA00025747"/>
    </source>
</evidence>
<comment type="caution">
    <text evidence="11">The sequence shown here is derived from an EMBL/GenBank/DDBJ whole genome shotgun (WGS) entry which is preliminary data.</text>
</comment>
<comment type="subcellular location">
    <subcellularLocation>
        <location evidence="1">Nucleus</location>
    </subcellularLocation>
</comment>
<dbReference type="PANTHER" id="PTHR32235:SF1">
    <property type="entry name" value="NON-HOMOLOGOUS END-JOINING FACTOR 1"/>
    <property type="match status" value="1"/>
</dbReference>
<dbReference type="PANTHER" id="PTHR32235">
    <property type="entry name" value="NON-HOMOLOGOUS END-JOINING FACTOR 1"/>
    <property type="match status" value="1"/>
</dbReference>
<dbReference type="CDD" id="cd22285">
    <property type="entry name" value="HD_XLF_N"/>
    <property type="match status" value="1"/>
</dbReference>
<evidence type="ECO:0000256" key="2">
    <source>
        <dbReference type="ARBA" id="ARBA00022763"/>
    </source>
</evidence>
<feature type="region of interest" description="Disordered" evidence="8">
    <location>
        <begin position="272"/>
        <end position="541"/>
    </location>
</feature>
<dbReference type="Gene3D" id="2.170.210.10">
    <property type="entry name" value="DNA double-strand break repair and VJ recombination XRCC4, N-terminal"/>
    <property type="match status" value="1"/>
</dbReference>
<evidence type="ECO:0000256" key="5">
    <source>
        <dbReference type="ARBA" id="ARBA00023242"/>
    </source>
</evidence>
<dbReference type="GeneID" id="85397863"/>
<dbReference type="InterPro" id="IPR052287">
    <property type="entry name" value="NHEJ_factor"/>
</dbReference>
<evidence type="ECO:0000313" key="12">
    <source>
        <dbReference type="Proteomes" id="UP001244207"/>
    </source>
</evidence>
<dbReference type="RefSeq" id="XP_060366474.1">
    <property type="nucleotide sequence ID" value="XM_060513965.1"/>
</dbReference>
<name>A0AAD8XFY5_GLOAC</name>
<comment type="similarity">
    <text evidence="6">Belongs to the XRCC4-XLF family. XLF subfamily.</text>
</comment>
<keyword evidence="5" id="KW-0539">Nucleus</keyword>
<keyword evidence="3" id="KW-0238">DNA-binding</keyword>
<sequence>MTTPPVWRRLPVPTSGDLPNLLVSTTFTATSYTIFVTDLTNIWSESLDRRAIYKRSLNESTSIDPTDSDSNMRAFLSKIRSVFDPSHRDHDKASMLISTRSNKEAGEQGLTLSITCELDNMQPLEWPVYMQKCPQSELTTELVVPLAQANSLGRRRVQSLTETIKQKDAVIMKLLDKLDATGTRLENVFAVLSAKQKPTRKMAEEKVKGLAPFSSEDWKAQLDDDPEDVLSAIESVFGGEGLEYSRKADVDTATPLDDWWAKPEALCIPIVGPKSRSRSCQPAMSPPESEREGYDHSEPANKGIAGEDQDDDFQVQSTPPHLMPTRKRSVPPPSARGDDDSTEDDNESHIPDSVPVPLEAPVILTNHLGTIGKKGKPATETRSSGLKDPVLAAPGSDTETASEDESAVSVVEVSPPPKPAASKFKGGLGRIGGGRASRSKTPESPKKGALGRIGDDRQPSRSPEPPKKTGLGRIGRGTRPSQTPEPKTEDAETRGRPTAGEKPSTKPRETSQERADRKRDELQQEIQKKATSGPARKKRKF</sequence>